<reference evidence="7 8" key="1">
    <citation type="submission" date="2024-06" db="EMBL/GenBank/DDBJ databases">
        <title>The Natural Products Discovery Center: Release of the First 8490 Sequenced Strains for Exploring Actinobacteria Biosynthetic Diversity.</title>
        <authorList>
            <person name="Kalkreuter E."/>
            <person name="Kautsar S.A."/>
            <person name="Yang D."/>
            <person name="Bader C.D."/>
            <person name="Teijaro C.N."/>
            <person name="Fluegel L."/>
            <person name="Davis C.M."/>
            <person name="Simpson J.R."/>
            <person name="Lauterbach L."/>
            <person name="Steele A.D."/>
            <person name="Gui C."/>
            <person name="Meng S."/>
            <person name="Li G."/>
            <person name="Viehrig K."/>
            <person name="Ye F."/>
            <person name="Su P."/>
            <person name="Kiefer A.F."/>
            <person name="Nichols A."/>
            <person name="Cepeda A.J."/>
            <person name="Yan W."/>
            <person name="Fan B."/>
            <person name="Jiang Y."/>
            <person name="Adhikari A."/>
            <person name="Zheng C.-J."/>
            <person name="Schuster L."/>
            <person name="Cowan T.M."/>
            <person name="Smanski M.J."/>
            <person name="Chevrette M.G."/>
            <person name="De Carvalho L.P.S."/>
            <person name="Shen B."/>
        </authorList>
    </citation>
    <scope>NUCLEOTIDE SEQUENCE [LARGE SCALE GENOMIC DNA]</scope>
    <source>
        <strain evidence="7 8">NPDC045974</strain>
    </source>
</reference>
<keyword evidence="4" id="KW-0862">Zinc</keyword>
<proteinExistence type="inferred from homology"/>
<feature type="domain" description="Metallo-beta-lactamase" evidence="6">
    <location>
        <begin position="74"/>
        <end position="275"/>
    </location>
</feature>
<dbReference type="SUPFAM" id="SSF56281">
    <property type="entry name" value="Metallo-hydrolase/oxidoreductase"/>
    <property type="match status" value="1"/>
</dbReference>
<dbReference type="EMBL" id="JBEZAE010000007">
    <property type="protein sequence ID" value="MEU7071355.1"/>
    <property type="molecule type" value="Genomic_DNA"/>
</dbReference>
<dbReference type="Gene3D" id="3.60.15.10">
    <property type="entry name" value="Ribonuclease Z/Hydroxyacylglutathione hydrolase-like"/>
    <property type="match status" value="1"/>
</dbReference>
<evidence type="ECO:0000256" key="1">
    <source>
        <dbReference type="ARBA" id="ARBA00007749"/>
    </source>
</evidence>
<evidence type="ECO:0000256" key="3">
    <source>
        <dbReference type="ARBA" id="ARBA00022801"/>
    </source>
</evidence>
<dbReference type="InterPro" id="IPR051013">
    <property type="entry name" value="MBL_superfamily_lactonases"/>
</dbReference>
<comment type="similarity">
    <text evidence="1">Belongs to the metallo-beta-lactamase superfamily.</text>
</comment>
<dbReference type="InterPro" id="IPR036866">
    <property type="entry name" value="RibonucZ/Hydroxyglut_hydro"/>
</dbReference>
<name>A0ABV3CB69_9ACTN</name>
<evidence type="ECO:0000313" key="7">
    <source>
        <dbReference type="EMBL" id="MEU7071355.1"/>
    </source>
</evidence>
<dbReference type="PANTHER" id="PTHR42978:SF6">
    <property type="entry name" value="QUORUM-QUENCHING LACTONASE YTNP-RELATED"/>
    <property type="match status" value="1"/>
</dbReference>
<dbReference type="SMART" id="SM00849">
    <property type="entry name" value="Lactamase_B"/>
    <property type="match status" value="1"/>
</dbReference>
<dbReference type="Pfam" id="PF00753">
    <property type="entry name" value="Lactamase_B"/>
    <property type="match status" value="1"/>
</dbReference>
<keyword evidence="2" id="KW-0479">Metal-binding</keyword>
<protein>
    <submittedName>
        <fullName evidence="7">MBL fold metallo-hydrolase</fullName>
    </submittedName>
</protein>
<evidence type="ECO:0000313" key="8">
    <source>
        <dbReference type="Proteomes" id="UP001551329"/>
    </source>
</evidence>
<organism evidence="7 8">
    <name type="scientific">Streptomyces narbonensis</name>
    <dbReference type="NCBI Taxonomy" id="67333"/>
    <lineage>
        <taxon>Bacteria</taxon>
        <taxon>Bacillati</taxon>
        <taxon>Actinomycetota</taxon>
        <taxon>Actinomycetes</taxon>
        <taxon>Kitasatosporales</taxon>
        <taxon>Streptomycetaceae</taxon>
        <taxon>Streptomyces</taxon>
    </lineage>
</organism>
<evidence type="ECO:0000256" key="2">
    <source>
        <dbReference type="ARBA" id="ARBA00022723"/>
    </source>
</evidence>
<evidence type="ECO:0000259" key="6">
    <source>
        <dbReference type="SMART" id="SM00849"/>
    </source>
</evidence>
<dbReference type="PANTHER" id="PTHR42978">
    <property type="entry name" value="QUORUM-QUENCHING LACTONASE YTNP-RELATED-RELATED"/>
    <property type="match status" value="1"/>
</dbReference>
<comment type="caution">
    <text evidence="7">The sequence shown here is derived from an EMBL/GenBank/DDBJ whole genome shotgun (WGS) entry which is preliminary data.</text>
</comment>
<sequence length="292" mass="30560">MSDNEGTVRPGTAQQGPVRPGADRQGAVTALLDATGMFFKSARDAFPGAGPADWAAAAALDPGSVGPDGAWRLDFRCFAVADPGGTGWTLVDAGVGPAEGPGAPWCPVPGRLPDLLTEAGIDRRDIHTVVLTHLHEDHTGWAADTAGRPFFPDARYVVQSAETAALDRSDPVWSWVVEPLRAAGQLHEVDGTHRLRPGVTLLPTPGHTPGHQSVLVEHADGRDVLVTGDLLVHAVQLAAPGVAYAHERDPATARASREKLLARAVERGAVLATAHLTRPFVEPSGSASRSES</sequence>
<evidence type="ECO:0000256" key="4">
    <source>
        <dbReference type="ARBA" id="ARBA00022833"/>
    </source>
</evidence>
<accession>A0ABV3CB69</accession>
<evidence type="ECO:0000256" key="5">
    <source>
        <dbReference type="SAM" id="MobiDB-lite"/>
    </source>
</evidence>
<gene>
    <name evidence="7" type="ORF">AB0A88_14570</name>
</gene>
<dbReference type="InterPro" id="IPR001279">
    <property type="entry name" value="Metallo-B-lactamas"/>
</dbReference>
<keyword evidence="8" id="KW-1185">Reference proteome</keyword>
<dbReference type="Proteomes" id="UP001551329">
    <property type="component" value="Unassembled WGS sequence"/>
</dbReference>
<keyword evidence="3" id="KW-0378">Hydrolase</keyword>
<feature type="region of interest" description="Disordered" evidence="5">
    <location>
        <begin position="1"/>
        <end position="23"/>
    </location>
</feature>